<sequence>MYQGKTTVHNLRCLHIYQQKLSSVINIYLKHGMIFTGVLLYFHVNLLLKGQVTYEGKHHISKYDLGQVENIKQSFTYRWANISSWNQR</sequence>
<gene>
    <name evidence="2" type="ORF">QE152_g30769</name>
</gene>
<evidence type="ECO:0000313" key="2">
    <source>
        <dbReference type="EMBL" id="KAK9701218.1"/>
    </source>
</evidence>
<dbReference type="EMBL" id="JASPKY010000419">
    <property type="protein sequence ID" value="KAK9701218.1"/>
    <property type="molecule type" value="Genomic_DNA"/>
</dbReference>
<protein>
    <submittedName>
        <fullName evidence="2">Uncharacterized protein</fullName>
    </submittedName>
</protein>
<evidence type="ECO:0000313" key="3">
    <source>
        <dbReference type="Proteomes" id="UP001458880"/>
    </source>
</evidence>
<name>A0AAW1JDT4_POPJA</name>
<keyword evidence="3" id="KW-1185">Reference proteome</keyword>
<comment type="caution">
    <text evidence="2">The sequence shown here is derived from an EMBL/GenBank/DDBJ whole genome shotgun (WGS) entry which is preliminary data.</text>
</comment>
<keyword evidence="1" id="KW-0472">Membrane</keyword>
<organism evidence="2 3">
    <name type="scientific">Popillia japonica</name>
    <name type="common">Japanese beetle</name>
    <dbReference type="NCBI Taxonomy" id="7064"/>
    <lineage>
        <taxon>Eukaryota</taxon>
        <taxon>Metazoa</taxon>
        <taxon>Ecdysozoa</taxon>
        <taxon>Arthropoda</taxon>
        <taxon>Hexapoda</taxon>
        <taxon>Insecta</taxon>
        <taxon>Pterygota</taxon>
        <taxon>Neoptera</taxon>
        <taxon>Endopterygota</taxon>
        <taxon>Coleoptera</taxon>
        <taxon>Polyphaga</taxon>
        <taxon>Scarabaeiformia</taxon>
        <taxon>Scarabaeidae</taxon>
        <taxon>Rutelinae</taxon>
        <taxon>Popillia</taxon>
    </lineage>
</organism>
<dbReference type="AlphaFoldDB" id="A0AAW1JDT4"/>
<reference evidence="2 3" key="1">
    <citation type="journal article" date="2024" name="BMC Genomics">
        <title>De novo assembly and annotation of Popillia japonica's genome with initial clues to its potential as an invasive pest.</title>
        <authorList>
            <person name="Cucini C."/>
            <person name="Boschi S."/>
            <person name="Funari R."/>
            <person name="Cardaioli E."/>
            <person name="Iannotti N."/>
            <person name="Marturano G."/>
            <person name="Paoli F."/>
            <person name="Bruttini M."/>
            <person name="Carapelli A."/>
            <person name="Frati F."/>
            <person name="Nardi F."/>
        </authorList>
    </citation>
    <scope>NUCLEOTIDE SEQUENCE [LARGE SCALE GENOMIC DNA]</scope>
    <source>
        <strain evidence="2">DMR45628</strain>
    </source>
</reference>
<proteinExistence type="predicted"/>
<evidence type="ECO:0000256" key="1">
    <source>
        <dbReference type="SAM" id="Phobius"/>
    </source>
</evidence>
<accession>A0AAW1JDT4</accession>
<feature type="transmembrane region" description="Helical" evidence="1">
    <location>
        <begin position="27"/>
        <end position="48"/>
    </location>
</feature>
<keyword evidence="1" id="KW-1133">Transmembrane helix</keyword>
<keyword evidence="1" id="KW-0812">Transmembrane</keyword>
<dbReference type="Proteomes" id="UP001458880">
    <property type="component" value="Unassembled WGS sequence"/>
</dbReference>